<comment type="caution">
    <text evidence="2">The sequence shown here is derived from an EMBL/GenBank/DDBJ whole genome shotgun (WGS) entry which is preliminary data.</text>
</comment>
<feature type="non-terminal residue" evidence="2">
    <location>
        <position position="383"/>
    </location>
</feature>
<organism evidence="2 3">
    <name type="scientific">Porites lobata</name>
    <dbReference type="NCBI Taxonomy" id="104759"/>
    <lineage>
        <taxon>Eukaryota</taxon>
        <taxon>Metazoa</taxon>
        <taxon>Cnidaria</taxon>
        <taxon>Anthozoa</taxon>
        <taxon>Hexacorallia</taxon>
        <taxon>Scleractinia</taxon>
        <taxon>Fungiina</taxon>
        <taxon>Poritidae</taxon>
        <taxon>Porites</taxon>
    </lineage>
</organism>
<dbReference type="Proteomes" id="UP001159405">
    <property type="component" value="Unassembled WGS sequence"/>
</dbReference>
<evidence type="ECO:0000313" key="3">
    <source>
        <dbReference type="Proteomes" id="UP001159405"/>
    </source>
</evidence>
<evidence type="ECO:0000313" key="2">
    <source>
        <dbReference type="EMBL" id="CAH3167850.1"/>
    </source>
</evidence>
<dbReference type="PANTHER" id="PTHR33198">
    <property type="entry name" value="ANK_REP_REGION DOMAIN-CONTAINING PROTEIN-RELATED"/>
    <property type="match status" value="1"/>
</dbReference>
<feature type="compositionally biased region" description="Polar residues" evidence="1">
    <location>
        <begin position="257"/>
        <end position="269"/>
    </location>
</feature>
<feature type="region of interest" description="Disordered" evidence="1">
    <location>
        <begin position="257"/>
        <end position="296"/>
    </location>
</feature>
<evidence type="ECO:0000256" key="1">
    <source>
        <dbReference type="SAM" id="MobiDB-lite"/>
    </source>
</evidence>
<name>A0ABN8QNH9_9CNID</name>
<protein>
    <submittedName>
        <fullName evidence="2">Uncharacterized protein</fullName>
    </submittedName>
</protein>
<proteinExistence type="predicted"/>
<reference evidence="2 3" key="1">
    <citation type="submission" date="2022-05" db="EMBL/GenBank/DDBJ databases">
        <authorList>
            <consortium name="Genoscope - CEA"/>
            <person name="William W."/>
        </authorList>
    </citation>
    <scope>NUCLEOTIDE SEQUENCE [LARGE SCALE GENOMIC DNA]</scope>
</reference>
<keyword evidence="3" id="KW-1185">Reference proteome</keyword>
<dbReference type="EMBL" id="CALNXK010000142">
    <property type="protein sequence ID" value="CAH3167850.1"/>
    <property type="molecule type" value="Genomic_DNA"/>
</dbReference>
<gene>
    <name evidence="2" type="ORF">PLOB_00008904</name>
</gene>
<sequence length="383" mass="42645">MTTAPVGFPVPQMQEGLDEREALDCFILDYLDYCTVMGWFERKDECKYDDQSEDGKKQWKKQNLCMSTLRATLPSKMKRLINPNNKTLGLSEEDKSDPVKVIKALIKRFGGSVSVQAERTKMGRMFQSEGESISAWECRVVERARYCEYGDFEDQACRDRFIAGLVDETLQGKLNTNGHRDKDGNIVEFRTVVAIAKNYESSTDARRLMRQVRGDQEQLLNKDVMGSQPPLLSGSDCVRLGLVEIRGNTCSWDRNNQKGGASEVCQLNSGPLRGRVEESGTPDQEVRPASLNGSATEEINVTEETTSTSPAHGTCEDISVVHRAVIREENVRPKRSMASEVGVSHVPVPWGKLTKAIVMDAFKDVHTGLGTLGPPLHISMNPN</sequence>
<accession>A0ABN8QNH9</accession>